<proteinExistence type="inferred from homology"/>
<feature type="compositionally biased region" description="Low complexity" evidence="11">
    <location>
        <begin position="1004"/>
        <end position="1013"/>
    </location>
</feature>
<feature type="compositionally biased region" description="Basic and acidic residues" evidence="11">
    <location>
        <begin position="829"/>
        <end position="840"/>
    </location>
</feature>
<evidence type="ECO:0000256" key="5">
    <source>
        <dbReference type="ARBA" id="ARBA00022694"/>
    </source>
</evidence>
<dbReference type="GeneID" id="92033777"/>
<comment type="cofactor">
    <cofactor evidence="2">
        <name>Zn(2+)</name>
        <dbReference type="ChEBI" id="CHEBI:29105"/>
    </cofactor>
</comment>
<evidence type="ECO:0000256" key="6">
    <source>
        <dbReference type="ARBA" id="ARBA00022722"/>
    </source>
</evidence>
<keyword evidence="7" id="KW-0479">Metal-binding</keyword>
<sequence length="1013" mass="110810">MKASLRVVSTPTADTPSTMVVLNSDSKQYMIGNMGEAMQRTMTELGVRLVKTHDFFLTGRSEWRSLGGLLGMTLTKADQLIASNQDKSTKGSGEPVSLNVIGPPNLNYTIATTRRVIFKRGMPLNTFEVTDDPPRGDNQELLPSYVDENIKLYPMAVSPLRDQPSPASSTSSGKKRSHDEMSDVVSTSKSNGNEKPPSTVSQNPAQVAKEVVSNMFNSTWSLDALFETRFSEVKLPAKLFWRAPDSNKIEPFDWSAAKHDPIVLAREPWPATKVASLPPVEPAPEAVSYLIKTCDIRGKFDAGRADALNVARGAERGKLAQGQTIQLKNGDTITPDMVMGPSRVGMALAVIDLPSVDYVKPLISRSEWEFPDIKDNLQLIIWTLGPGVASDPVLKSFMESLPQVKHLVSSLDLGSNQIIFKKSAGSILRMTHADEKRFKESYNGNPILSHTTYESFQPEPSITLAQNAEPIELCAEYMLKPTFKPVDSDLRSPGYDPKAALAKLQSDVVEAASKARANIEESESELAQWRAKIPCPEAEVIPLGTGSAMPSLYRNVSATLVRVPGYGSYLLDCGEGTFGQLQRAFEPAKLIEIFKDLRMIYLSHPHADHILGIIPIIKAWYHIVHKGRPSRQNARQALDSIRRNPESAGATKRLAIVASQPLHGWLAEYSGVEDFGYSQIWPVGAWDGQIELVRHGEGQAIPKSLWEPLFGLQDLRTCFVQHCHNAQAVSLTWPDATRADQSAEDSKPFKVSYSGDCRPNYKQFTEIGRHSTLLIHEATFEDGLLGDAKAKRHSTTSEALEVGARMRAKCVLLTHFSQRYQKLPVMVREPECKEDDKPDGENESAPAAASEEQKGQQDDSAMDVDGPPEEAASFFDMVDSAEGTTLPQEVAAVAPAADEPAAAPAKIVVKSDMRVGFASDLMRIKMGEFAELEYFVPAMEKLFAEEAKEEVEAEDGIQAEEEASKSKAQPNGKGKGNGNGKNANAAGGKQQKQKQKGNGKGNGKKAQQGVEKV</sequence>
<feature type="compositionally biased region" description="Low complexity" evidence="11">
    <location>
        <begin position="980"/>
        <end position="990"/>
    </location>
</feature>
<feature type="region of interest" description="Disordered" evidence="11">
    <location>
        <begin position="947"/>
        <end position="1013"/>
    </location>
</feature>
<evidence type="ECO:0000256" key="7">
    <source>
        <dbReference type="ARBA" id="ARBA00022723"/>
    </source>
</evidence>
<evidence type="ECO:0000256" key="2">
    <source>
        <dbReference type="ARBA" id="ARBA00001947"/>
    </source>
</evidence>
<evidence type="ECO:0000256" key="9">
    <source>
        <dbReference type="ARBA" id="ARBA00022801"/>
    </source>
</evidence>
<keyword evidence="8" id="KW-0255">Endonuclease</keyword>
<feature type="region of interest" description="Disordered" evidence="11">
    <location>
        <begin position="157"/>
        <end position="205"/>
    </location>
</feature>
<evidence type="ECO:0000256" key="1">
    <source>
        <dbReference type="ARBA" id="ARBA00000402"/>
    </source>
</evidence>
<dbReference type="RefSeq" id="XP_066654072.1">
    <property type="nucleotide sequence ID" value="XM_066800871.1"/>
</dbReference>
<dbReference type="PANTHER" id="PTHR12553">
    <property type="entry name" value="ZINC PHOSPHODIESTERASE ELAC PROTEIN 2"/>
    <property type="match status" value="1"/>
</dbReference>
<keyword evidence="6" id="KW-0540">Nuclease</keyword>
<evidence type="ECO:0000256" key="3">
    <source>
        <dbReference type="ARBA" id="ARBA00007823"/>
    </source>
</evidence>
<dbReference type="CDD" id="cd07718">
    <property type="entry name" value="RNaseZ_ELAC1_ELAC2-C-term-like_MBL-fold"/>
    <property type="match status" value="1"/>
</dbReference>
<evidence type="ECO:0000259" key="12">
    <source>
        <dbReference type="Pfam" id="PF00753"/>
    </source>
</evidence>
<keyword evidence="15" id="KW-1185">Reference proteome</keyword>
<feature type="compositionally biased region" description="Polar residues" evidence="11">
    <location>
        <begin position="184"/>
        <end position="205"/>
    </location>
</feature>
<organism evidence="14 15">
    <name type="scientific">Phyllosticta citribraziliensis</name>
    <dbReference type="NCBI Taxonomy" id="989973"/>
    <lineage>
        <taxon>Eukaryota</taxon>
        <taxon>Fungi</taxon>
        <taxon>Dikarya</taxon>
        <taxon>Ascomycota</taxon>
        <taxon>Pezizomycotina</taxon>
        <taxon>Dothideomycetes</taxon>
        <taxon>Dothideomycetes incertae sedis</taxon>
        <taxon>Botryosphaeriales</taxon>
        <taxon>Phyllostictaceae</taxon>
        <taxon>Phyllosticta</taxon>
    </lineage>
</organism>
<evidence type="ECO:0000256" key="10">
    <source>
        <dbReference type="ARBA" id="ARBA00022833"/>
    </source>
</evidence>
<accession>A0ABR1LJF8</accession>
<dbReference type="InterPro" id="IPR036866">
    <property type="entry name" value="RibonucZ/Hydroxyglut_hydro"/>
</dbReference>
<comment type="caution">
    <text evidence="14">The sequence shown here is derived from an EMBL/GenBank/DDBJ whole genome shotgun (WGS) entry which is preliminary data.</text>
</comment>
<dbReference type="EMBL" id="JBBPEH010000008">
    <property type="protein sequence ID" value="KAK7535347.1"/>
    <property type="molecule type" value="Genomic_DNA"/>
</dbReference>
<protein>
    <recommendedName>
        <fullName evidence="4">ribonuclease Z</fullName>
        <ecNumber evidence="4">3.1.26.11</ecNumber>
    </recommendedName>
</protein>
<evidence type="ECO:0000313" key="14">
    <source>
        <dbReference type="EMBL" id="KAK7535347.1"/>
    </source>
</evidence>
<feature type="region of interest" description="Disordered" evidence="11">
    <location>
        <begin position="829"/>
        <end position="868"/>
    </location>
</feature>
<evidence type="ECO:0000313" key="15">
    <source>
        <dbReference type="Proteomes" id="UP001360953"/>
    </source>
</evidence>
<dbReference type="PANTHER" id="PTHR12553:SF49">
    <property type="entry name" value="ZINC PHOSPHODIESTERASE ELAC PROTEIN 2"/>
    <property type="match status" value="1"/>
</dbReference>
<keyword evidence="9" id="KW-0378">Hydrolase</keyword>
<reference evidence="14 15" key="1">
    <citation type="submission" date="2024-04" db="EMBL/GenBank/DDBJ databases">
        <title>Phyllosticta paracitricarpa is synonymous to the EU quarantine fungus P. citricarpa based on phylogenomic analyses.</title>
        <authorList>
            <consortium name="Lawrence Berkeley National Laboratory"/>
            <person name="Van ingen-buijs V.A."/>
            <person name="Van westerhoven A.C."/>
            <person name="Haridas S."/>
            <person name="Skiadas P."/>
            <person name="Martin F."/>
            <person name="Groenewald J.Z."/>
            <person name="Crous P.W."/>
            <person name="Seidl M.F."/>
        </authorList>
    </citation>
    <scope>NUCLEOTIDE SEQUENCE [LARGE SCALE GENOMIC DNA]</scope>
    <source>
        <strain evidence="14 15">CPC 17464</strain>
    </source>
</reference>
<keyword evidence="10" id="KW-0862">Zinc</keyword>
<dbReference type="InterPro" id="IPR047151">
    <property type="entry name" value="RNZ2-like"/>
</dbReference>
<dbReference type="Pfam" id="PF00753">
    <property type="entry name" value="Lactamase_B"/>
    <property type="match status" value="1"/>
</dbReference>
<evidence type="ECO:0000256" key="8">
    <source>
        <dbReference type="ARBA" id="ARBA00022759"/>
    </source>
</evidence>
<gene>
    <name evidence="14" type="ORF">J3D65DRAFT_630953</name>
</gene>
<feature type="compositionally biased region" description="Acidic residues" evidence="11">
    <location>
        <begin position="947"/>
        <end position="961"/>
    </location>
</feature>
<dbReference type="InterPro" id="IPR027794">
    <property type="entry name" value="tRNase_Z_dom"/>
</dbReference>
<feature type="domain" description="Metallo-beta-lactamase" evidence="12">
    <location>
        <begin position="555"/>
        <end position="629"/>
    </location>
</feature>
<keyword evidence="5" id="KW-0819">tRNA processing</keyword>
<comment type="similarity">
    <text evidence="3">Belongs to the RNase Z family.</text>
</comment>
<evidence type="ECO:0000259" key="13">
    <source>
        <dbReference type="Pfam" id="PF13691"/>
    </source>
</evidence>
<evidence type="ECO:0000256" key="11">
    <source>
        <dbReference type="SAM" id="MobiDB-lite"/>
    </source>
</evidence>
<dbReference type="Pfam" id="PF13691">
    <property type="entry name" value="Lactamase_B_4"/>
    <property type="match status" value="1"/>
</dbReference>
<dbReference type="EC" id="3.1.26.11" evidence="4"/>
<evidence type="ECO:0000256" key="4">
    <source>
        <dbReference type="ARBA" id="ARBA00012477"/>
    </source>
</evidence>
<dbReference type="SUPFAM" id="SSF56281">
    <property type="entry name" value="Metallo-hydrolase/oxidoreductase"/>
    <property type="match status" value="2"/>
</dbReference>
<feature type="domain" description="tRNase Z endonuclease" evidence="13">
    <location>
        <begin position="7"/>
        <end position="68"/>
    </location>
</feature>
<dbReference type="Gene3D" id="3.60.15.10">
    <property type="entry name" value="Ribonuclease Z/Hydroxyacylglutathione hydrolase-like"/>
    <property type="match status" value="2"/>
</dbReference>
<comment type="catalytic activity">
    <reaction evidence="1">
        <text>Endonucleolytic cleavage of RNA, removing extra 3' nucleotides from tRNA precursor, generating 3' termini of tRNAs. A 3'-hydroxy group is left at the tRNA terminus and a 5'-phosphoryl group is left at the trailer molecule.</text>
        <dbReference type="EC" id="3.1.26.11"/>
    </reaction>
</comment>
<dbReference type="Proteomes" id="UP001360953">
    <property type="component" value="Unassembled WGS sequence"/>
</dbReference>
<dbReference type="InterPro" id="IPR001279">
    <property type="entry name" value="Metallo-B-lactamas"/>
</dbReference>
<name>A0ABR1LJF8_9PEZI</name>